<name>A0A1L9SNT8_9EURO</name>
<dbReference type="PROSITE" id="PS50979">
    <property type="entry name" value="BC"/>
    <property type="match status" value="1"/>
</dbReference>
<gene>
    <name evidence="10" type="ORF">ASPZODRAFT_129257</name>
</gene>
<evidence type="ECO:0000313" key="10">
    <source>
        <dbReference type="EMBL" id="OJJ48929.1"/>
    </source>
</evidence>
<protein>
    <recommendedName>
        <fullName evidence="12">Pyruvate carboxylase</fullName>
    </recommendedName>
</protein>
<dbReference type="PROSITE" id="PS50975">
    <property type="entry name" value="ATP_GRASP"/>
    <property type="match status" value="1"/>
</dbReference>
<dbReference type="CDD" id="cd06850">
    <property type="entry name" value="biotinyl_domain"/>
    <property type="match status" value="1"/>
</dbReference>
<dbReference type="Pfam" id="PF00289">
    <property type="entry name" value="Biotin_carb_N"/>
    <property type="match status" value="1"/>
</dbReference>
<keyword evidence="5" id="KW-0092">Biotin</keyword>
<evidence type="ECO:0000256" key="5">
    <source>
        <dbReference type="ARBA" id="ARBA00023267"/>
    </source>
</evidence>
<evidence type="ECO:0000256" key="6">
    <source>
        <dbReference type="PROSITE-ProRule" id="PRU00409"/>
    </source>
</evidence>
<dbReference type="GO" id="GO:0005524">
    <property type="term" value="F:ATP binding"/>
    <property type="evidence" value="ECO:0007669"/>
    <property type="project" value="UniProtKB-UniRule"/>
</dbReference>
<dbReference type="GeneID" id="34608691"/>
<keyword evidence="3 6" id="KW-0547">Nucleotide-binding</keyword>
<dbReference type="PROSITE" id="PS00867">
    <property type="entry name" value="CPSASE_2"/>
    <property type="match status" value="1"/>
</dbReference>
<dbReference type="InterPro" id="IPR011764">
    <property type="entry name" value="Biotin_carboxylation_dom"/>
</dbReference>
<dbReference type="InterPro" id="IPR016185">
    <property type="entry name" value="PreATP-grasp_dom_sf"/>
</dbReference>
<dbReference type="SUPFAM" id="SSF56059">
    <property type="entry name" value="Glutathione synthetase ATP-binding domain-like"/>
    <property type="match status" value="1"/>
</dbReference>
<dbReference type="PANTHER" id="PTHR45007:SF1">
    <property type="entry name" value="CARBOXYLASE, PUTATIVE (AFU_ORTHOLOGUE AFUA_5G07570)-RELATED"/>
    <property type="match status" value="1"/>
</dbReference>
<dbReference type="Gene3D" id="2.40.50.100">
    <property type="match status" value="1"/>
</dbReference>
<dbReference type="InterPro" id="IPR005481">
    <property type="entry name" value="BC-like_N"/>
</dbReference>
<dbReference type="AlphaFoldDB" id="A0A1L9SNT8"/>
<dbReference type="InterPro" id="IPR011054">
    <property type="entry name" value="Rudment_hybrid_motif"/>
</dbReference>
<evidence type="ECO:0000256" key="4">
    <source>
        <dbReference type="ARBA" id="ARBA00022840"/>
    </source>
</evidence>
<dbReference type="SUPFAM" id="SSF51246">
    <property type="entry name" value="Rudiment single hybrid motif"/>
    <property type="match status" value="1"/>
</dbReference>
<dbReference type="Pfam" id="PF02786">
    <property type="entry name" value="CPSase_L_D2"/>
    <property type="match status" value="1"/>
</dbReference>
<keyword evidence="4 6" id="KW-0067">ATP-binding</keyword>
<evidence type="ECO:0000256" key="1">
    <source>
        <dbReference type="ARBA" id="ARBA00001953"/>
    </source>
</evidence>
<comment type="cofactor">
    <cofactor evidence="1">
        <name>biotin</name>
        <dbReference type="ChEBI" id="CHEBI:57586"/>
    </cofactor>
</comment>
<dbReference type="FunFam" id="3.30.1490.20:FF:000003">
    <property type="entry name" value="acetyl-CoA carboxylase isoform X1"/>
    <property type="match status" value="1"/>
</dbReference>
<dbReference type="SUPFAM" id="SSF52440">
    <property type="entry name" value="PreATP-grasp domain"/>
    <property type="match status" value="1"/>
</dbReference>
<evidence type="ECO:0008006" key="12">
    <source>
        <dbReference type="Google" id="ProtNLM"/>
    </source>
</evidence>
<evidence type="ECO:0000259" key="8">
    <source>
        <dbReference type="PROSITE" id="PS50975"/>
    </source>
</evidence>
<dbReference type="PANTHER" id="PTHR45007">
    <property type="entry name" value="CARBOXYLASE, PUTATIVE (AFU_ORTHOLOGUE AFUA_5G07570)-RELATED"/>
    <property type="match status" value="1"/>
</dbReference>
<organism evidence="10 11">
    <name type="scientific">Penicilliopsis zonata CBS 506.65</name>
    <dbReference type="NCBI Taxonomy" id="1073090"/>
    <lineage>
        <taxon>Eukaryota</taxon>
        <taxon>Fungi</taxon>
        <taxon>Dikarya</taxon>
        <taxon>Ascomycota</taxon>
        <taxon>Pezizomycotina</taxon>
        <taxon>Eurotiomycetes</taxon>
        <taxon>Eurotiomycetidae</taxon>
        <taxon>Eurotiales</taxon>
        <taxon>Aspergillaceae</taxon>
        <taxon>Penicilliopsis</taxon>
    </lineage>
</organism>
<keyword evidence="11" id="KW-1185">Reference proteome</keyword>
<feature type="domain" description="ATP-grasp" evidence="8">
    <location>
        <begin position="61"/>
        <end position="256"/>
    </location>
</feature>
<dbReference type="InterPro" id="IPR000089">
    <property type="entry name" value="Biotin_lipoyl"/>
</dbReference>
<dbReference type="InterPro" id="IPR011053">
    <property type="entry name" value="Single_hybrid_motif"/>
</dbReference>
<dbReference type="OrthoDB" id="196847at2759"/>
<evidence type="ECO:0000259" key="9">
    <source>
        <dbReference type="PROSITE" id="PS50979"/>
    </source>
</evidence>
<dbReference type="SUPFAM" id="SSF51230">
    <property type="entry name" value="Single hybrid motif"/>
    <property type="match status" value="1"/>
</dbReference>
<dbReference type="Proteomes" id="UP000184188">
    <property type="component" value="Unassembled WGS sequence"/>
</dbReference>
<dbReference type="VEuPathDB" id="FungiDB:ASPZODRAFT_129257"/>
<dbReference type="Pfam" id="PF00364">
    <property type="entry name" value="Biotin_lipoyl"/>
    <property type="match status" value="1"/>
</dbReference>
<feature type="domain" description="Biotin carboxylation" evidence="9">
    <location>
        <begin position="1"/>
        <end position="389"/>
    </location>
</feature>
<evidence type="ECO:0000313" key="11">
    <source>
        <dbReference type="Proteomes" id="UP000184188"/>
    </source>
</evidence>
<dbReference type="InterPro" id="IPR011761">
    <property type="entry name" value="ATP-grasp"/>
</dbReference>
<sequence length="602" mass="65956">MDIDFLVSLARTYSIDTVHPGYGFLSESADFAWRMWDEAQVVVIGPGREILAQTSDKLQARQLAMECGVPVLKAITSPTSNVNEIQAFASDAGYPVMIKAVDGGGGRGIRQVNNENEVAEAVNRAVRESPSQAVFVEKAAVNGYHHVEVQIVGDGTGSVQHLWERDCSVQRRFQKLIEVAPANIRNRKLLCAVIDSALGIARRIRYRSLGTFEYLVSEEREEFFFLEINPRLQVEHTVTESILGVDLVQMQLLLSQGASLDDLGLGTLPDPEIPPNSHSIQLRICAEDPRDNFALSIGTIKDFTLPTGHGVRVDTGNPLAVGTEFDNLLAKLIVTAPTWEATVLKAQRALTDTNIGGVKTNISLLRAIVLHPDFLAGKIDTRWLESNLDQLISLSQSFYAHDLPLAGPRRERDSIQLSTVSSSSALLLRKGDAWSITLKPLDDGPVQEQIQHHLRLKRVLRNGFPTSMAAEIEYTTPNAPRSAIPYKIQLEATAASASISMSSTYRRGDPGNPRHIVLPLSGKLVELNVSPGEDVVEGQVLAFVKQMKMELEVRSPRSGRVKWVLEPDETDADLAEGVLLVELDERGASNSDGGQLGFKGKL</sequence>
<dbReference type="SMART" id="SM00878">
    <property type="entry name" value="Biotin_carb_C"/>
    <property type="match status" value="1"/>
</dbReference>
<dbReference type="STRING" id="1073090.A0A1L9SNT8"/>
<dbReference type="Gene3D" id="3.30.470.20">
    <property type="entry name" value="ATP-grasp fold, B domain"/>
    <property type="match status" value="1"/>
</dbReference>
<dbReference type="EMBL" id="KV878338">
    <property type="protein sequence ID" value="OJJ48929.1"/>
    <property type="molecule type" value="Genomic_DNA"/>
</dbReference>
<evidence type="ECO:0000259" key="7">
    <source>
        <dbReference type="PROSITE" id="PS50968"/>
    </source>
</evidence>
<dbReference type="GO" id="GO:0046872">
    <property type="term" value="F:metal ion binding"/>
    <property type="evidence" value="ECO:0007669"/>
    <property type="project" value="InterPro"/>
</dbReference>
<proteinExistence type="predicted"/>
<dbReference type="GO" id="GO:0016874">
    <property type="term" value="F:ligase activity"/>
    <property type="evidence" value="ECO:0007669"/>
    <property type="project" value="UniProtKB-KW"/>
</dbReference>
<dbReference type="InterPro" id="IPR005479">
    <property type="entry name" value="CPAse_ATP-bd"/>
</dbReference>
<accession>A0A1L9SNT8</accession>
<dbReference type="PROSITE" id="PS50968">
    <property type="entry name" value="BIOTINYL_LIPOYL"/>
    <property type="match status" value="1"/>
</dbReference>
<feature type="domain" description="Lipoyl-binding" evidence="7">
    <location>
        <begin position="504"/>
        <end position="584"/>
    </location>
</feature>
<dbReference type="Pfam" id="PF02785">
    <property type="entry name" value="Biotin_carb_C"/>
    <property type="match status" value="1"/>
</dbReference>
<evidence type="ECO:0000256" key="3">
    <source>
        <dbReference type="ARBA" id="ARBA00022741"/>
    </source>
</evidence>
<reference evidence="11" key="1">
    <citation type="journal article" date="2017" name="Genome Biol.">
        <title>Comparative genomics reveals high biological diversity and specific adaptations in the industrially and medically important fungal genus Aspergillus.</title>
        <authorList>
            <person name="de Vries R.P."/>
            <person name="Riley R."/>
            <person name="Wiebenga A."/>
            <person name="Aguilar-Osorio G."/>
            <person name="Amillis S."/>
            <person name="Uchima C.A."/>
            <person name="Anderluh G."/>
            <person name="Asadollahi M."/>
            <person name="Askin M."/>
            <person name="Barry K."/>
            <person name="Battaglia E."/>
            <person name="Bayram O."/>
            <person name="Benocci T."/>
            <person name="Braus-Stromeyer S.A."/>
            <person name="Caldana C."/>
            <person name="Canovas D."/>
            <person name="Cerqueira G.C."/>
            <person name="Chen F."/>
            <person name="Chen W."/>
            <person name="Choi C."/>
            <person name="Clum A."/>
            <person name="Dos Santos R.A."/>
            <person name="Damasio A.R."/>
            <person name="Diallinas G."/>
            <person name="Emri T."/>
            <person name="Fekete E."/>
            <person name="Flipphi M."/>
            <person name="Freyberg S."/>
            <person name="Gallo A."/>
            <person name="Gournas C."/>
            <person name="Habgood R."/>
            <person name="Hainaut M."/>
            <person name="Harispe M.L."/>
            <person name="Henrissat B."/>
            <person name="Hilden K.S."/>
            <person name="Hope R."/>
            <person name="Hossain A."/>
            <person name="Karabika E."/>
            <person name="Karaffa L."/>
            <person name="Karanyi Z."/>
            <person name="Krasevec N."/>
            <person name="Kuo A."/>
            <person name="Kusch H."/>
            <person name="LaButti K."/>
            <person name="Lagendijk E.L."/>
            <person name="Lapidus A."/>
            <person name="Levasseur A."/>
            <person name="Lindquist E."/>
            <person name="Lipzen A."/>
            <person name="Logrieco A.F."/>
            <person name="MacCabe A."/>
            <person name="Maekelae M.R."/>
            <person name="Malavazi I."/>
            <person name="Melin P."/>
            <person name="Meyer V."/>
            <person name="Mielnichuk N."/>
            <person name="Miskei M."/>
            <person name="Molnar A.P."/>
            <person name="Mule G."/>
            <person name="Ngan C.Y."/>
            <person name="Orejas M."/>
            <person name="Orosz E."/>
            <person name="Ouedraogo J.P."/>
            <person name="Overkamp K.M."/>
            <person name="Park H.-S."/>
            <person name="Perrone G."/>
            <person name="Piumi F."/>
            <person name="Punt P.J."/>
            <person name="Ram A.F."/>
            <person name="Ramon A."/>
            <person name="Rauscher S."/>
            <person name="Record E."/>
            <person name="Riano-Pachon D.M."/>
            <person name="Robert V."/>
            <person name="Roehrig J."/>
            <person name="Ruller R."/>
            <person name="Salamov A."/>
            <person name="Salih N.S."/>
            <person name="Samson R.A."/>
            <person name="Sandor E."/>
            <person name="Sanguinetti M."/>
            <person name="Schuetze T."/>
            <person name="Sepcic K."/>
            <person name="Shelest E."/>
            <person name="Sherlock G."/>
            <person name="Sophianopoulou V."/>
            <person name="Squina F.M."/>
            <person name="Sun H."/>
            <person name="Susca A."/>
            <person name="Todd R.B."/>
            <person name="Tsang A."/>
            <person name="Unkles S.E."/>
            <person name="van de Wiele N."/>
            <person name="van Rossen-Uffink D."/>
            <person name="Oliveira J.V."/>
            <person name="Vesth T.C."/>
            <person name="Visser J."/>
            <person name="Yu J.-H."/>
            <person name="Zhou M."/>
            <person name="Andersen M.R."/>
            <person name="Archer D.B."/>
            <person name="Baker S.E."/>
            <person name="Benoit I."/>
            <person name="Brakhage A.A."/>
            <person name="Braus G.H."/>
            <person name="Fischer R."/>
            <person name="Frisvad J.C."/>
            <person name="Goldman G.H."/>
            <person name="Houbraken J."/>
            <person name="Oakley B."/>
            <person name="Pocsi I."/>
            <person name="Scazzocchio C."/>
            <person name="Seiboth B."/>
            <person name="vanKuyk P.A."/>
            <person name="Wortman J."/>
            <person name="Dyer P.S."/>
            <person name="Grigoriev I.V."/>
        </authorList>
    </citation>
    <scope>NUCLEOTIDE SEQUENCE [LARGE SCALE GENOMIC DNA]</scope>
    <source>
        <strain evidence="11">CBS 506.65</strain>
    </source>
</reference>
<keyword evidence="2" id="KW-0436">Ligase</keyword>
<dbReference type="RefSeq" id="XP_022583439.1">
    <property type="nucleotide sequence ID" value="XM_022722226.1"/>
</dbReference>
<evidence type="ECO:0000256" key="2">
    <source>
        <dbReference type="ARBA" id="ARBA00022598"/>
    </source>
</evidence>
<dbReference type="InterPro" id="IPR005482">
    <property type="entry name" value="Biotin_COase_C"/>
</dbReference>